<evidence type="ECO:0000259" key="2">
    <source>
        <dbReference type="SMART" id="SM00014"/>
    </source>
</evidence>
<keyword evidence="1" id="KW-0812">Transmembrane</keyword>
<proteinExistence type="predicted"/>
<feature type="transmembrane region" description="Helical" evidence="1">
    <location>
        <begin position="101"/>
        <end position="120"/>
    </location>
</feature>
<dbReference type="EMBL" id="APBN01000013">
    <property type="protein sequence ID" value="EMT50704.1"/>
    <property type="molecule type" value="Genomic_DNA"/>
</dbReference>
<evidence type="ECO:0000313" key="4">
    <source>
        <dbReference type="Proteomes" id="UP000012081"/>
    </source>
</evidence>
<sequence>MSFAELHIEVFRWINDLGKHYAALDPIAVFFAEYMMYVLAAGMLVYWFTRSNQNRMMVIQAVAAFVLAEILGKLAGQFYFHNQPFAVLSDVHTLIEHDIDNSFPSDHTILFFSVCISFLLVRKKEGWLWLAVAICVSLSRIMVGVHYPIDVATGALFGWLAALVSYWAVPKLTFIKQLLSFYEKVEGRILPAKKKSTNF</sequence>
<dbReference type="Gene3D" id="1.20.144.10">
    <property type="entry name" value="Phosphatidic acid phosphatase type 2/haloperoxidase"/>
    <property type="match status" value="1"/>
</dbReference>
<evidence type="ECO:0000256" key="1">
    <source>
        <dbReference type="SAM" id="Phobius"/>
    </source>
</evidence>
<dbReference type="InterPro" id="IPR036938">
    <property type="entry name" value="PAP2/HPO_sf"/>
</dbReference>
<keyword evidence="1" id="KW-0472">Membrane</keyword>
<evidence type="ECO:0000313" key="3">
    <source>
        <dbReference type="EMBL" id="EMT50704.1"/>
    </source>
</evidence>
<dbReference type="AlphaFoldDB" id="M8D386"/>
<dbReference type="SMART" id="SM00014">
    <property type="entry name" value="acidPPc"/>
    <property type="match status" value="1"/>
</dbReference>
<dbReference type="Proteomes" id="UP000012081">
    <property type="component" value="Unassembled WGS sequence"/>
</dbReference>
<feature type="transmembrane region" description="Helical" evidence="1">
    <location>
        <begin position="151"/>
        <end position="169"/>
    </location>
</feature>
<accession>M8D386</accession>
<dbReference type="PATRIC" id="fig|1300222.3.peg.4539"/>
<dbReference type="InterPro" id="IPR000326">
    <property type="entry name" value="PAP2/HPO"/>
</dbReference>
<dbReference type="GO" id="GO:0005886">
    <property type="term" value="C:plasma membrane"/>
    <property type="evidence" value="ECO:0007669"/>
    <property type="project" value="InterPro"/>
</dbReference>
<feature type="transmembrane region" description="Helical" evidence="1">
    <location>
        <begin position="27"/>
        <end position="49"/>
    </location>
</feature>
<dbReference type="PANTHER" id="PTHR14969:SF13">
    <property type="entry name" value="AT30094P"/>
    <property type="match status" value="1"/>
</dbReference>
<dbReference type="CDD" id="cd03385">
    <property type="entry name" value="PAP2_BcrC_like"/>
    <property type="match status" value="1"/>
</dbReference>
<dbReference type="RefSeq" id="WP_003391176.1">
    <property type="nucleotide sequence ID" value="NZ_APBN01000013.1"/>
</dbReference>
<protein>
    <submittedName>
        <fullName evidence="3">Bacitracin transport permease bcrc</fullName>
    </submittedName>
</protein>
<feature type="transmembrane region" description="Helical" evidence="1">
    <location>
        <begin position="127"/>
        <end position="145"/>
    </location>
</feature>
<comment type="caution">
    <text evidence="3">The sequence shown here is derived from an EMBL/GenBank/DDBJ whole genome shotgun (WGS) entry which is preliminary data.</text>
</comment>
<gene>
    <name evidence="3" type="ORF">I532_21590</name>
</gene>
<keyword evidence="1" id="KW-1133">Transmembrane helix</keyword>
<feature type="transmembrane region" description="Helical" evidence="1">
    <location>
        <begin position="61"/>
        <end position="81"/>
    </location>
</feature>
<dbReference type="OrthoDB" id="9789113at2"/>
<dbReference type="SUPFAM" id="SSF48317">
    <property type="entry name" value="Acid phosphatase/Vanadium-dependent haloperoxidase"/>
    <property type="match status" value="1"/>
</dbReference>
<dbReference type="PANTHER" id="PTHR14969">
    <property type="entry name" value="SPHINGOSINE-1-PHOSPHATE PHOSPHOHYDROLASE"/>
    <property type="match status" value="1"/>
</dbReference>
<reference evidence="3 4" key="1">
    <citation type="submission" date="2013-03" db="EMBL/GenBank/DDBJ databases">
        <title>Assembly of a new bacterial strain Brevibacillus borstelensis AK1.</title>
        <authorList>
            <person name="Rajan I."/>
            <person name="PoliReddy D."/>
            <person name="Sugumar T."/>
            <person name="Rathinam K."/>
            <person name="Alqarawi S."/>
            <person name="Khalil A.B."/>
            <person name="Sivakumar N."/>
        </authorList>
    </citation>
    <scope>NUCLEOTIDE SEQUENCE [LARGE SCALE GENOMIC DNA]</scope>
    <source>
        <strain evidence="3 4">AK1</strain>
    </source>
</reference>
<feature type="domain" description="Phosphatidic acid phosphatase type 2/haloperoxidase" evidence="2">
    <location>
        <begin position="58"/>
        <end position="166"/>
    </location>
</feature>
<dbReference type="GO" id="GO:0050380">
    <property type="term" value="F:undecaprenyl-diphosphatase activity"/>
    <property type="evidence" value="ECO:0007669"/>
    <property type="project" value="InterPro"/>
</dbReference>
<keyword evidence="4" id="KW-1185">Reference proteome</keyword>
<dbReference type="Pfam" id="PF01569">
    <property type="entry name" value="PAP2"/>
    <property type="match status" value="1"/>
</dbReference>
<dbReference type="InterPro" id="IPR033879">
    <property type="entry name" value="UPP_Pase"/>
</dbReference>
<dbReference type="STRING" id="1300222.I532_21590"/>
<name>M8D386_9BACL</name>
<organism evidence="3 4">
    <name type="scientific">Brevibacillus borstelensis AK1</name>
    <dbReference type="NCBI Taxonomy" id="1300222"/>
    <lineage>
        <taxon>Bacteria</taxon>
        <taxon>Bacillati</taxon>
        <taxon>Bacillota</taxon>
        <taxon>Bacilli</taxon>
        <taxon>Bacillales</taxon>
        <taxon>Paenibacillaceae</taxon>
        <taxon>Brevibacillus</taxon>
    </lineage>
</organism>